<dbReference type="AlphaFoldDB" id="A0A9P4SB35"/>
<comment type="similarity">
    <text evidence="1">Belongs to the RRP7 family.</text>
</comment>
<dbReference type="GO" id="GO:0032545">
    <property type="term" value="C:CURI complex"/>
    <property type="evidence" value="ECO:0007669"/>
    <property type="project" value="TreeGrafter"/>
</dbReference>
<organism evidence="5 6">
    <name type="scientific">Patellaria atrata CBS 101060</name>
    <dbReference type="NCBI Taxonomy" id="1346257"/>
    <lineage>
        <taxon>Eukaryota</taxon>
        <taxon>Fungi</taxon>
        <taxon>Dikarya</taxon>
        <taxon>Ascomycota</taxon>
        <taxon>Pezizomycotina</taxon>
        <taxon>Dothideomycetes</taxon>
        <taxon>Dothideomycetes incertae sedis</taxon>
        <taxon>Patellariales</taxon>
        <taxon>Patellariaceae</taxon>
        <taxon>Patellaria</taxon>
    </lineage>
</organism>
<dbReference type="PANTHER" id="PTHR13191:SF0">
    <property type="entry name" value="RIBOSOMAL RNA-PROCESSING PROTEIN 7 HOMOLOG A-RELATED"/>
    <property type="match status" value="1"/>
</dbReference>
<feature type="region of interest" description="Disordered" evidence="2">
    <location>
        <begin position="97"/>
        <end position="120"/>
    </location>
</feature>
<proteinExistence type="inferred from homology"/>
<evidence type="ECO:0000313" key="5">
    <source>
        <dbReference type="EMBL" id="KAF2839342.1"/>
    </source>
</evidence>
<dbReference type="Gene3D" id="6.10.250.1770">
    <property type="match status" value="1"/>
</dbReference>
<feature type="domain" description="Ribosomal RNA-processing protein 7 C-terminal" evidence="3">
    <location>
        <begin position="211"/>
        <end position="321"/>
    </location>
</feature>
<dbReference type="GO" id="GO:0000028">
    <property type="term" value="P:ribosomal small subunit assembly"/>
    <property type="evidence" value="ECO:0007669"/>
    <property type="project" value="TreeGrafter"/>
</dbReference>
<evidence type="ECO:0000256" key="2">
    <source>
        <dbReference type="SAM" id="MobiDB-lite"/>
    </source>
</evidence>
<dbReference type="OrthoDB" id="5390at2759"/>
<evidence type="ECO:0000256" key="1">
    <source>
        <dbReference type="ARBA" id="ARBA00006110"/>
    </source>
</evidence>
<dbReference type="InterPro" id="IPR040446">
    <property type="entry name" value="RRP7"/>
</dbReference>
<evidence type="ECO:0000259" key="3">
    <source>
        <dbReference type="Pfam" id="PF12923"/>
    </source>
</evidence>
<accession>A0A9P4SB35</accession>
<evidence type="ECO:0008006" key="7">
    <source>
        <dbReference type="Google" id="ProtNLM"/>
    </source>
</evidence>
<name>A0A9P4SB35_9PEZI</name>
<dbReference type="Pfam" id="PF17799">
    <property type="entry name" value="RRM_Rrp7"/>
    <property type="match status" value="1"/>
</dbReference>
<evidence type="ECO:0000313" key="6">
    <source>
        <dbReference type="Proteomes" id="UP000799429"/>
    </source>
</evidence>
<dbReference type="GO" id="GO:0006364">
    <property type="term" value="P:rRNA processing"/>
    <property type="evidence" value="ECO:0007669"/>
    <property type="project" value="TreeGrafter"/>
</dbReference>
<feature type="domain" description="Rrp7 RRM-like N-terminal" evidence="4">
    <location>
        <begin position="5"/>
        <end position="170"/>
    </location>
</feature>
<dbReference type="InterPro" id="IPR024326">
    <property type="entry name" value="RRP7_C"/>
</dbReference>
<feature type="region of interest" description="Disordered" evidence="2">
    <location>
        <begin position="175"/>
        <end position="201"/>
    </location>
</feature>
<protein>
    <recommendedName>
        <fullName evidence="7">RRM domain-containing protein</fullName>
    </recommendedName>
</protein>
<sequence>MSPLSDYTILPILLPPLPSYPHPSTHHIYVRPHAPSTPTRSSARSLFLANLPIDATEHNLRRLFKTLDSAAVVERVEFEGLRCGRGSLGVLDNLEVDGEEEKEERGKKRKRGDGQGKEKEKGIVVDKELWGQLQLPRVWDREILKSGSCGVVVFLDRAGAERGFKGARRAGRGKGVEWTGSACTTDEDGRGEGNRDPPLGVRRYETNHRLTYPPKSTLLALTNAYLSTFQAYEQHVARTRTQSRVPDKDGFVTVTRGARTGPARVEEALAAKAKMEEREKKRAGFGFYKFQGRDRRKEEERRLRDSFERDRERVVEMRRKRLG</sequence>
<dbReference type="Proteomes" id="UP000799429">
    <property type="component" value="Unassembled WGS sequence"/>
</dbReference>
<reference evidence="5" key="1">
    <citation type="journal article" date="2020" name="Stud. Mycol.">
        <title>101 Dothideomycetes genomes: a test case for predicting lifestyles and emergence of pathogens.</title>
        <authorList>
            <person name="Haridas S."/>
            <person name="Albert R."/>
            <person name="Binder M."/>
            <person name="Bloem J."/>
            <person name="Labutti K."/>
            <person name="Salamov A."/>
            <person name="Andreopoulos B."/>
            <person name="Baker S."/>
            <person name="Barry K."/>
            <person name="Bills G."/>
            <person name="Bluhm B."/>
            <person name="Cannon C."/>
            <person name="Castanera R."/>
            <person name="Culley D."/>
            <person name="Daum C."/>
            <person name="Ezra D."/>
            <person name="Gonzalez J."/>
            <person name="Henrissat B."/>
            <person name="Kuo A."/>
            <person name="Liang C."/>
            <person name="Lipzen A."/>
            <person name="Lutzoni F."/>
            <person name="Magnuson J."/>
            <person name="Mondo S."/>
            <person name="Nolan M."/>
            <person name="Ohm R."/>
            <person name="Pangilinan J."/>
            <person name="Park H.-J."/>
            <person name="Ramirez L."/>
            <person name="Alfaro M."/>
            <person name="Sun H."/>
            <person name="Tritt A."/>
            <person name="Yoshinaga Y."/>
            <person name="Zwiers L.-H."/>
            <person name="Turgeon B."/>
            <person name="Goodwin S."/>
            <person name="Spatafora J."/>
            <person name="Crous P."/>
            <person name="Grigoriev I."/>
        </authorList>
    </citation>
    <scope>NUCLEOTIDE SEQUENCE</scope>
    <source>
        <strain evidence="5">CBS 101060</strain>
    </source>
</reference>
<evidence type="ECO:0000259" key="4">
    <source>
        <dbReference type="Pfam" id="PF17799"/>
    </source>
</evidence>
<dbReference type="GO" id="GO:0034456">
    <property type="term" value="C:UTP-C complex"/>
    <property type="evidence" value="ECO:0007669"/>
    <property type="project" value="TreeGrafter"/>
</dbReference>
<comment type="caution">
    <text evidence="5">The sequence shown here is derived from an EMBL/GenBank/DDBJ whole genome shotgun (WGS) entry which is preliminary data.</text>
</comment>
<dbReference type="Pfam" id="PF12923">
    <property type="entry name" value="RRP7"/>
    <property type="match status" value="1"/>
</dbReference>
<keyword evidence="6" id="KW-1185">Reference proteome</keyword>
<gene>
    <name evidence="5" type="ORF">M501DRAFT_1016421</name>
</gene>
<dbReference type="InterPro" id="IPR040447">
    <property type="entry name" value="RRM_Rrp7"/>
</dbReference>
<dbReference type="PANTHER" id="PTHR13191">
    <property type="entry name" value="RIBOSOMAL RNA PROCESSING PROTEIN 7-RELATED"/>
    <property type="match status" value="1"/>
</dbReference>
<dbReference type="EMBL" id="MU006095">
    <property type="protein sequence ID" value="KAF2839342.1"/>
    <property type="molecule type" value="Genomic_DNA"/>
</dbReference>